<evidence type="ECO:0000313" key="6">
    <source>
        <dbReference type="Proteomes" id="UP000242715"/>
    </source>
</evidence>
<accession>A0A2Z6NZX8</accession>
<proteinExistence type="predicted"/>
<evidence type="ECO:0000259" key="3">
    <source>
        <dbReference type="Pfam" id="PF07727"/>
    </source>
</evidence>
<feature type="region of interest" description="Disordered" evidence="1">
    <location>
        <begin position="300"/>
        <end position="338"/>
    </location>
</feature>
<dbReference type="PANTHER" id="PTHR11439:SF470">
    <property type="entry name" value="CYSTEINE-RICH RLK (RECEPTOR-LIKE PROTEIN KINASE) 8"/>
    <property type="match status" value="1"/>
</dbReference>
<feature type="compositionally biased region" description="Gly residues" evidence="1">
    <location>
        <begin position="315"/>
        <end position="330"/>
    </location>
</feature>
<dbReference type="SUPFAM" id="SSF56672">
    <property type="entry name" value="DNA/RNA polymerases"/>
    <property type="match status" value="1"/>
</dbReference>
<evidence type="ECO:0000256" key="1">
    <source>
        <dbReference type="SAM" id="MobiDB-lite"/>
    </source>
</evidence>
<dbReference type="InterPro" id="IPR029472">
    <property type="entry name" value="Copia-like_N"/>
</dbReference>
<dbReference type="Pfam" id="PF14244">
    <property type="entry name" value="Retrotran_gag_3"/>
    <property type="match status" value="1"/>
</dbReference>
<dbReference type="InterPro" id="IPR043502">
    <property type="entry name" value="DNA/RNA_pol_sf"/>
</dbReference>
<reference evidence="6" key="1">
    <citation type="journal article" date="2017" name="Front. Plant Sci.">
        <title>Climate Clever Clovers: New Paradigm to Reduce the Environmental Footprint of Ruminants by Breeding Low Methanogenic Forages Utilizing Haplotype Variation.</title>
        <authorList>
            <person name="Kaur P."/>
            <person name="Appels R."/>
            <person name="Bayer P.E."/>
            <person name="Keeble-Gagnere G."/>
            <person name="Wang J."/>
            <person name="Hirakawa H."/>
            <person name="Shirasawa K."/>
            <person name="Vercoe P."/>
            <person name="Stefanova K."/>
            <person name="Durmic Z."/>
            <person name="Nichols P."/>
            <person name="Revell C."/>
            <person name="Isobe S.N."/>
            <person name="Edwards D."/>
            <person name="Erskine W."/>
        </authorList>
    </citation>
    <scope>NUCLEOTIDE SEQUENCE [LARGE SCALE GENOMIC DNA]</scope>
    <source>
        <strain evidence="6">cv. Daliak</strain>
    </source>
</reference>
<feature type="region of interest" description="Disordered" evidence="1">
    <location>
        <begin position="529"/>
        <end position="606"/>
    </location>
</feature>
<evidence type="ECO:0000259" key="2">
    <source>
        <dbReference type="Pfam" id="PF03732"/>
    </source>
</evidence>
<feature type="compositionally biased region" description="Low complexity" evidence="1">
    <location>
        <begin position="1"/>
        <end position="16"/>
    </location>
</feature>
<dbReference type="EMBL" id="DF973649">
    <property type="protein sequence ID" value="GAU37009.1"/>
    <property type="molecule type" value="Genomic_DNA"/>
</dbReference>
<sequence length="1184" mass="132712">MSVDSAASVHGGSSSGNHHKGYQNDTLNPYFLHPNENPSLVLVQTPLSGSNYHQWSRAMVMALRSKNKLHFINGSFPRPMDEDLDSLAWDRCNTMIMSWLNNAVAPEISQSIIWMDSASEIWQDLKERFYQDLDSLAWDRCNTMIMSWLNNAVAPEISQSIIWMDSASEIWQDLKERFYQGDVFRISDIQEEIYTLKQGDVSISAYYTQMKKLWQELDNFRPIPVSNCVDDYAAIIKMKQYRDSDQVIRFLKGLNEQYSAIRSQIMLMDPLPNIGKVYSLLVQQERQVVTPIDESKLLAVSGNSYGNPSNPPAGRGYGGRGRGQRGGRTQGRGRNNKLCTHCGQTNHVVDDYWKKYGYPPHLQHLQHQHGNNIGSGHGNGNGNGHGHVNNCVNNDEEDTQSIAYDEGNHDSETGKLFFTPAQHKALLALLQGASTSIPHSINHITTNPGILCQTYSSHSSTRFILDTGATDHEAHTQKKIGVAEMHDGLYILQTPVVFVGKLPIPNLPISNASFNQTFYDDLLNTPLHSHLDSQPNHPPTNSPILVPSSSIPSCPSHTDTTSTSHNHISTANHPATTTTAPSHSSQYHNSIPSIHPTRKSTRISKPPPYLKNYHCNHLTNIVHDSSEIIHQSSSNCKYSLSSFVSYNNLSSVHKHYALNISTINEPNTYEEAMCDVNWRNAINVELSALMKNNTWNLVQLPPHKKAIGCKWVFKLKLHADGSIERHKARLVAKGFTQTEGIDYMDTFSPVVKMTTVRVFMALAASQNWPLFQLDVNTAFLHGDLNEEVYMQAPPGLALPHSNLVCKLQRSLYGLKQASRQWNAKLTETLIASGFPQSKADYSLFTKKTCQGFTVILVYVDDLVLGGTDMTEIDQLKALLDQKFSIKDLGSLKYFLGFEVARSKSGISLCQRKYTLDLLKDTGLLATKPCPTPMQPQLQLHKSSGTLLTDPTTFRRLIGRLLYLTHSRPEISYAVSKLSQFLDAPTDTHMMAGLHVLKFLKNHPGQGLFFSSSSPLTLKGYSDWGACPDTRRSTTGFCFFIGTSLVSWKSKKQSVVSRSSSETEYRALAKTTCEGQWLLYLLKDFLIVHDSPIIIYCDNKSAMHIAANPVFHERTKHIEIDCHVVRDKIQNNTVHLLPVTSKEQVADIFTKSLQPGPFHTLQSKLGTFDIYSSLRGHVDDEDKKL</sequence>
<keyword evidence="6" id="KW-1185">Reference proteome</keyword>
<organism evidence="5 6">
    <name type="scientific">Trifolium subterraneum</name>
    <name type="common">Subterranean clover</name>
    <dbReference type="NCBI Taxonomy" id="3900"/>
    <lineage>
        <taxon>Eukaryota</taxon>
        <taxon>Viridiplantae</taxon>
        <taxon>Streptophyta</taxon>
        <taxon>Embryophyta</taxon>
        <taxon>Tracheophyta</taxon>
        <taxon>Spermatophyta</taxon>
        <taxon>Magnoliopsida</taxon>
        <taxon>eudicotyledons</taxon>
        <taxon>Gunneridae</taxon>
        <taxon>Pentapetalae</taxon>
        <taxon>rosids</taxon>
        <taxon>fabids</taxon>
        <taxon>Fabales</taxon>
        <taxon>Fabaceae</taxon>
        <taxon>Papilionoideae</taxon>
        <taxon>50 kb inversion clade</taxon>
        <taxon>NPAAA clade</taxon>
        <taxon>Hologalegina</taxon>
        <taxon>IRL clade</taxon>
        <taxon>Trifolieae</taxon>
        <taxon>Trifolium</taxon>
    </lineage>
</organism>
<feature type="domain" description="Reverse transcriptase Ty1/copia-type" evidence="3">
    <location>
        <begin position="692"/>
        <end position="934"/>
    </location>
</feature>
<gene>
    <name evidence="5" type="ORF">TSUD_150450</name>
</gene>
<feature type="domain" description="Retrotransposon Copia-like N-terminal" evidence="4">
    <location>
        <begin position="33"/>
        <end position="79"/>
    </location>
</feature>
<dbReference type="Proteomes" id="UP000242715">
    <property type="component" value="Unassembled WGS sequence"/>
</dbReference>
<evidence type="ECO:0008006" key="7">
    <source>
        <dbReference type="Google" id="ProtNLM"/>
    </source>
</evidence>
<evidence type="ECO:0000313" key="5">
    <source>
        <dbReference type="EMBL" id="GAU37009.1"/>
    </source>
</evidence>
<dbReference type="Pfam" id="PF03732">
    <property type="entry name" value="Retrotrans_gag"/>
    <property type="match status" value="1"/>
</dbReference>
<dbReference type="Pfam" id="PF07727">
    <property type="entry name" value="RVT_2"/>
    <property type="match status" value="1"/>
</dbReference>
<dbReference type="InterPro" id="IPR013103">
    <property type="entry name" value="RVT_2"/>
</dbReference>
<feature type="compositionally biased region" description="Low complexity" evidence="1">
    <location>
        <begin position="542"/>
        <end position="585"/>
    </location>
</feature>
<evidence type="ECO:0000259" key="4">
    <source>
        <dbReference type="Pfam" id="PF14244"/>
    </source>
</evidence>
<dbReference type="AlphaFoldDB" id="A0A2Z6NZX8"/>
<dbReference type="PANTHER" id="PTHR11439">
    <property type="entry name" value="GAG-POL-RELATED RETROTRANSPOSON"/>
    <property type="match status" value="1"/>
</dbReference>
<dbReference type="CDD" id="cd09272">
    <property type="entry name" value="RNase_HI_RT_Ty1"/>
    <property type="match status" value="1"/>
</dbReference>
<dbReference type="OrthoDB" id="414945at2759"/>
<feature type="domain" description="Retrotransposon gag" evidence="2">
    <location>
        <begin position="147"/>
        <end position="255"/>
    </location>
</feature>
<feature type="region of interest" description="Disordered" evidence="1">
    <location>
        <begin position="1"/>
        <end position="28"/>
    </location>
</feature>
<name>A0A2Z6NZX8_TRISU</name>
<protein>
    <recommendedName>
        <fullName evidence="7">Reverse transcriptase Ty1/copia-type domain-containing protein</fullName>
    </recommendedName>
</protein>
<dbReference type="InterPro" id="IPR005162">
    <property type="entry name" value="Retrotrans_gag_dom"/>
</dbReference>